<dbReference type="EMBL" id="CAJPIZ010002711">
    <property type="protein sequence ID" value="CAG2105392.1"/>
    <property type="molecule type" value="Genomic_DNA"/>
</dbReference>
<dbReference type="InterPro" id="IPR014892">
    <property type="entry name" value="RPA_C"/>
</dbReference>
<evidence type="ECO:0000313" key="8">
    <source>
        <dbReference type="Proteomes" id="UP000759131"/>
    </source>
</evidence>
<dbReference type="CDD" id="cd04478">
    <property type="entry name" value="RPA2_DBD_D"/>
    <property type="match status" value="1"/>
</dbReference>
<feature type="compositionally biased region" description="Gly residues" evidence="5">
    <location>
        <begin position="199"/>
        <end position="209"/>
    </location>
</feature>
<evidence type="ECO:0000313" key="7">
    <source>
        <dbReference type="EMBL" id="CAD7624962.1"/>
    </source>
</evidence>
<dbReference type="PANTHER" id="PTHR13989">
    <property type="entry name" value="REPLICATION PROTEIN A-RELATED"/>
    <property type="match status" value="1"/>
</dbReference>
<dbReference type="GO" id="GO:0005662">
    <property type="term" value="C:DNA replication factor A complex"/>
    <property type="evidence" value="ECO:0007669"/>
    <property type="project" value="TreeGrafter"/>
</dbReference>
<evidence type="ECO:0000256" key="1">
    <source>
        <dbReference type="ARBA" id="ARBA00004123"/>
    </source>
</evidence>
<dbReference type="SUPFAM" id="SSF46785">
    <property type="entry name" value="Winged helix' DNA-binding domain"/>
    <property type="match status" value="1"/>
</dbReference>
<organism evidence="7">
    <name type="scientific">Medioppia subpectinata</name>
    <dbReference type="NCBI Taxonomy" id="1979941"/>
    <lineage>
        <taxon>Eukaryota</taxon>
        <taxon>Metazoa</taxon>
        <taxon>Ecdysozoa</taxon>
        <taxon>Arthropoda</taxon>
        <taxon>Chelicerata</taxon>
        <taxon>Arachnida</taxon>
        <taxon>Acari</taxon>
        <taxon>Acariformes</taxon>
        <taxon>Sarcoptiformes</taxon>
        <taxon>Oribatida</taxon>
        <taxon>Brachypylina</taxon>
        <taxon>Oppioidea</taxon>
        <taxon>Oppiidae</taxon>
        <taxon>Medioppia</taxon>
    </lineage>
</organism>
<gene>
    <name evidence="7" type="ORF">OSB1V03_LOCUS5400</name>
</gene>
<protein>
    <recommendedName>
        <fullName evidence="6">Replication protein A C-terminal domain-containing protein</fullName>
    </recommendedName>
</protein>
<comment type="similarity">
    <text evidence="2">Belongs to the replication factor A protein 2 family.</text>
</comment>
<accession>A0A7R9PY09</accession>
<sequence>MDLNQSGGYFVSQFDPNTGGGGPGGGGGGGGGSGGASGDRKNLVSVSLSQVIHLTTKDDGLVLHRQKIHSLVAIGLVVNIEELTTKNIYRIDDHTRGAPIEVQYWKNEDIDASNSRYVCPPPVMEKTYVRVIGQSRYDDNKPFIVAFRVEPILDPNEIYLHFLEVIADSIVLQKRKIQSLSHSGASEAMDTRAAHSTPGLGGGGGGGGNHLQGFSNVQKTILNMIKQSDESSAGVHRSAIIGSIPGVSSHEISTAINFLANEGHIFSTTDEDTFKSTDQP</sequence>
<evidence type="ECO:0000256" key="3">
    <source>
        <dbReference type="ARBA" id="ARBA00023125"/>
    </source>
</evidence>
<dbReference type="EMBL" id="OC857286">
    <property type="protein sequence ID" value="CAD7624962.1"/>
    <property type="molecule type" value="Genomic_DNA"/>
</dbReference>
<feature type="compositionally biased region" description="Gly residues" evidence="5">
    <location>
        <begin position="18"/>
        <end position="37"/>
    </location>
</feature>
<dbReference type="AlphaFoldDB" id="A0A7R9PY09"/>
<dbReference type="Gene3D" id="1.10.10.10">
    <property type="entry name" value="Winged helix-like DNA-binding domain superfamily/Winged helix DNA-binding domain"/>
    <property type="match status" value="1"/>
</dbReference>
<dbReference type="FunFam" id="1.10.10.10:FF:000168">
    <property type="entry name" value="Replication protein A 32 kDa subunit"/>
    <property type="match status" value="1"/>
</dbReference>
<evidence type="ECO:0000256" key="5">
    <source>
        <dbReference type="SAM" id="MobiDB-lite"/>
    </source>
</evidence>
<proteinExistence type="inferred from homology"/>
<dbReference type="GO" id="GO:0000781">
    <property type="term" value="C:chromosome, telomeric region"/>
    <property type="evidence" value="ECO:0007669"/>
    <property type="project" value="TreeGrafter"/>
</dbReference>
<evidence type="ECO:0000259" key="6">
    <source>
        <dbReference type="Pfam" id="PF08784"/>
    </source>
</evidence>
<dbReference type="OrthoDB" id="25571at2759"/>
<name>A0A7R9PY09_9ACAR</name>
<dbReference type="SUPFAM" id="SSF50249">
    <property type="entry name" value="Nucleic acid-binding proteins"/>
    <property type="match status" value="1"/>
</dbReference>
<dbReference type="InterPro" id="IPR036390">
    <property type="entry name" value="WH_DNA-bd_sf"/>
</dbReference>
<dbReference type="InterPro" id="IPR040260">
    <property type="entry name" value="RFA2-like"/>
</dbReference>
<dbReference type="GO" id="GO:0006289">
    <property type="term" value="P:nucleotide-excision repair"/>
    <property type="evidence" value="ECO:0007669"/>
    <property type="project" value="TreeGrafter"/>
</dbReference>
<dbReference type="Pfam" id="PF08784">
    <property type="entry name" value="RPA_C"/>
    <property type="match status" value="1"/>
</dbReference>
<dbReference type="GO" id="GO:0006260">
    <property type="term" value="P:DNA replication"/>
    <property type="evidence" value="ECO:0007669"/>
    <property type="project" value="TreeGrafter"/>
</dbReference>
<reference evidence="7" key="1">
    <citation type="submission" date="2020-11" db="EMBL/GenBank/DDBJ databases">
        <authorList>
            <person name="Tran Van P."/>
        </authorList>
    </citation>
    <scope>NUCLEOTIDE SEQUENCE</scope>
</reference>
<keyword evidence="8" id="KW-1185">Reference proteome</keyword>
<keyword evidence="4" id="KW-0539">Nucleus</keyword>
<keyword evidence="3" id="KW-0238">DNA-binding</keyword>
<comment type="subcellular location">
    <subcellularLocation>
        <location evidence="1">Nucleus</location>
    </subcellularLocation>
</comment>
<dbReference type="GO" id="GO:0000724">
    <property type="term" value="P:double-strand break repair via homologous recombination"/>
    <property type="evidence" value="ECO:0007669"/>
    <property type="project" value="TreeGrafter"/>
</dbReference>
<feature type="region of interest" description="Disordered" evidence="5">
    <location>
        <begin position="183"/>
        <end position="209"/>
    </location>
</feature>
<dbReference type="GO" id="GO:0035861">
    <property type="term" value="C:site of double-strand break"/>
    <property type="evidence" value="ECO:0007669"/>
    <property type="project" value="TreeGrafter"/>
</dbReference>
<dbReference type="PANTHER" id="PTHR13989:SF16">
    <property type="entry name" value="REPLICATION PROTEIN A2"/>
    <property type="match status" value="1"/>
</dbReference>
<feature type="domain" description="Replication protein A C-terminal" evidence="6">
    <location>
        <begin position="179"/>
        <end position="272"/>
    </location>
</feature>
<dbReference type="InterPro" id="IPR036388">
    <property type="entry name" value="WH-like_DNA-bd_sf"/>
</dbReference>
<dbReference type="GO" id="GO:0003697">
    <property type="term" value="F:single-stranded DNA binding"/>
    <property type="evidence" value="ECO:0007669"/>
    <property type="project" value="TreeGrafter"/>
</dbReference>
<feature type="region of interest" description="Disordered" evidence="5">
    <location>
        <begin position="12"/>
        <end position="39"/>
    </location>
</feature>
<evidence type="ECO:0000256" key="2">
    <source>
        <dbReference type="ARBA" id="ARBA00007815"/>
    </source>
</evidence>
<dbReference type="Gene3D" id="2.40.50.140">
    <property type="entry name" value="Nucleic acid-binding proteins"/>
    <property type="match status" value="1"/>
</dbReference>
<dbReference type="InterPro" id="IPR012340">
    <property type="entry name" value="NA-bd_OB-fold"/>
</dbReference>
<dbReference type="Proteomes" id="UP000759131">
    <property type="component" value="Unassembled WGS sequence"/>
</dbReference>
<evidence type="ECO:0000256" key="4">
    <source>
        <dbReference type="ARBA" id="ARBA00023242"/>
    </source>
</evidence>